<comment type="subcellular location">
    <subcellularLocation>
        <location evidence="2">Cytoplasm</location>
        <location evidence="2">Perinuclear region</location>
    </subcellularLocation>
    <subcellularLocation>
        <location evidence="1">Nucleus</location>
    </subcellularLocation>
</comment>
<reference evidence="13" key="1">
    <citation type="submission" date="2025-08" db="UniProtKB">
        <authorList>
            <consortium name="RefSeq"/>
        </authorList>
    </citation>
    <scope>IDENTIFICATION</scope>
    <source>
        <tissue evidence="13">Whole body</tissue>
    </source>
</reference>
<evidence type="ECO:0000256" key="2">
    <source>
        <dbReference type="ARBA" id="ARBA00004556"/>
    </source>
</evidence>
<dbReference type="InterPro" id="IPR031444">
    <property type="entry name" value="PCNA-AF_dom"/>
</dbReference>
<evidence type="ECO:0000256" key="9">
    <source>
        <dbReference type="ARBA" id="ARBA00031186"/>
    </source>
</evidence>
<keyword evidence="12" id="KW-1185">Reference proteome</keyword>
<evidence type="ECO:0000256" key="5">
    <source>
        <dbReference type="ARBA" id="ARBA00022763"/>
    </source>
</evidence>
<dbReference type="Pfam" id="PF15715">
    <property type="entry name" value="PAF"/>
    <property type="match status" value="1"/>
</dbReference>
<name>A0ABM1IXG3_POLDO</name>
<evidence type="ECO:0000313" key="12">
    <source>
        <dbReference type="Proteomes" id="UP000694924"/>
    </source>
</evidence>
<proteinExistence type="predicted"/>
<keyword evidence="5" id="KW-0227">DNA damage</keyword>
<sequence length="94" mass="10369">MVRTKADRLPGKAVGAKAPHKVSSTTGTAKKRRNNKASSYSGGNPYHPRQTPDWQKPITNFMNQSITNNDNVASTSHDNEKENNESDISIDEND</sequence>
<evidence type="ECO:0000256" key="8">
    <source>
        <dbReference type="ARBA" id="ARBA00030014"/>
    </source>
</evidence>
<evidence type="ECO:0000256" key="3">
    <source>
        <dbReference type="ARBA" id="ARBA00013777"/>
    </source>
</evidence>
<evidence type="ECO:0000313" key="13">
    <source>
        <dbReference type="RefSeq" id="XP_015184900.1"/>
    </source>
</evidence>
<dbReference type="GeneID" id="107070870"/>
<evidence type="ECO:0000259" key="11">
    <source>
        <dbReference type="Pfam" id="PF15715"/>
    </source>
</evidence>
<evidence type="ECO:0000256" key="6">
    <source>
        <dbReference type="ARBA" id="ARBA00023204"/>
    </source>
</evidence>
<dbReference type="PANTHER" id="PTHR15679">
    <property type="entry name" value="PCNA-ASSOCIATED FACTOR"/>
    <property type="match status" value="1"/>
</dbReference>
<feature type="compositionally biased region" description="Polar residues" evidence="10">
    <location>
        <begin position="57"/>
        <end position="76"/>
    </location>
</feature>
<organism evidence="12 13">
    <name type="scientific">Polistes dominula</name>
    <name type="common">European paper wasp</name>
    <name type="synonym">Vespa dominula</name>
    <dbReference type="NCBI Taxonomy" id="743375"/>
    <lineage>
        <taxon>Eukaryota</taxon>
        <taxon>Metazoa</taxon>
        <taxon>Ecdysozoa</taxon>
        <taxon>Arthropoda</taxon>
        <taxon>Hexapoda</taxon>
        <taxon>Insecta</taxon>
        <taxon>Pterygota</taxon>
        <taxon>Neoptera</taxon>
        <taxon>Endopterygota</taxon>
        <taxon>Hymenoptera</taxon>
        <taxon>Apocrita</taxon>
        <taxon>Aculeata</taxon>
        <taxon>Vespoidea</taxon>
        <taxon>Vespidae</taxon>
        <taxon>Polistinae</taxon>
        <taxon>Polistini</taxon>
        <taxon>Polistes</taxon>
    </lineage>
</organism>
<dbReference type="RefSeq" id="XP_015184900.1">
    <property type="nucleotide sequence ID" value="XM_015329414.1"/>
</dbReference>
<keyword evidence="7" id="KW-0539">Nucleus</keyword>
<feature type="region of interest" description="Disordered" evidence="10">
    <location>
        <begin position="1"/>
        <end position="94"/>
    </location>
</feature>
<keyword evidence="4" id="KW-0963">Cytoplasm</keyword>
<feature type="compositionally biased region" description="Basic and acidic residues" evidence="10">
    <location>
        <begin position="1"/>
        <end position="10"/>
    </location>
</feature>
<evidence type="ECO:0000256" key="1">
    <source>
        <dbReference type="ARBA" id="ARBA00004123"/>
    </source>
</evidence>
<keyword evidence="6" id="KW-0234">DNA repair</keyword>
<dbReference type="Proteomes" id="UP000694924">
    <property type="component" value="Unplaced"/>
</dbReference>
<dbReference type="InterPro" id="IPR040444">
    <property type="entry name" value="PCNA-AF"/>
</dbReference>
<dbReference type="PANTHER" id="PTHR15679:SF8">
    <property type="entry name" value="PCNA-ASSOCIATED FACTOR"/>
    <property type="match status" value="1"/>
</dbReference>
<protein>
    <recommendedName>
        <fullName evidence="3">PCNA-associated factor</fullName>
    </recommendedName>
    <alternativeName>
        <fullName evidence="8">PCNA-associated factor of 15 kDa</fullName>
    </alternativeName>
    <alternativeName>
        <fullName evidence="9">PCNA-clamp-associated factor</fullName>
    </alternativeName>
</protein>
<evidence type="ECO:0000256" key="7">
    <source>
        <dbReference type="ARBA" id="ARBA00023242"/>
    </source>
</evidence>
<evidence type="ECO:0000256" key="4">
    <source>
        <dbReference type="ARBA" id="ARBA00022490"/>
    </source>
</evidence>
<feature type="domain" description="PCNA-associated factor histone-like" evidence="11">
    <location>
        <begin position="1"/>
        <end position="85"/>
    </location>
</feature>
<accession>A0ABM1IXG3</accession>
<evidence type="ECO:0000256" key="10">
    <source>
        <dbReference type="SAM" id="MobiDB-lite"/>
    </source>
</evidence>
<gene>
    <name evidence="13" type="primary">LOC107070870</name>
</gene>